<gene>
    <name evidence="1" type="ORF">DVH24_028229</name>
</gene>
<evidence type="ECO:0000313" key="1">
    <source>
        <dbReference type="EMBL" id="RXH68082.1"/>
    </source>
</evidence>
<dbReference type="Proteomes" id="UP000290289">
    <property type="component" value="Chromosome 17"/>
</dbReference>
<sequence>MSAGIDDGQQNVDVLESNEKYLHKPSLRSAGSFKIGLSLLSTNNKKAVNEISKFTSGSLQLQNEPVEEGEAIDDGGDHVSGIMDKVFGFFIEISVMLDCSTNFRRLTMILELESETS</sequence>
<name>A0A498HDX7_MALDO</name>
<dbReference type="EMBL" id="RDQH01000343">
    <property type="protein sequence ID" value="RXH68082.1"/>
    <property type="molecule type" value="Genomic_DNA"/>
</dbReference>
<keyword evidence="2" id="KW-1185">Reference proteome</keyword>
<reference evidence="1 2" key="1">
    <citation type="submission" date="2018-10" db="EMBL/GenBank/DDBJ databases">
        <title>A high-quality apple genome assembly.</title>
        <authorList>
            <person name="Hu J."/>
        </authorList>
    </citation>
    <scope>NUCLEOTIDE SEQUENCE [LARGE SCALE GENOMIC DNA]</scope>
    <source>
        <strain evidence="2">cv. HFTH1</strain>
        <tissue evidence="1">Young leaf</tissue>
    </source>
</reference>
<dbReference type="AlphaFoldDB" id="A0A498HDX7"/>
<evidence type="ECO:0000313" key="2">
    <source>
        <dbReference type="Proteomes" id="UP000290289"/>
    </source>
</evidence>
<organism evidence="1 2">
    <name type="scientific">Malus domestica</name>
    <name type="common">Apple</name>
    <name type="synonym">Pyrus malus</name>
    <dbReference type="NCBI Taxonomy" id="3750"/>
    <lineage>
        <taxon>Eukaryota</taxon>
        <taxon>Viridiplantae</taxon>
        <taxon>Streptophyta</taxon>
        <taxon>Embryophyta</taxon>
        <taxon>Tracheophyta</taxon>
        <taxon>Spermatophyta</taxon>
        <taxon>Magnoliopsida</taxon>
        <taxon>eudicotyledons</taxon>
        <taxon>Gunneridae</taxon>
        <taxon>Pentapetalae</taxon>
        <taxon>rosids</taxon>
        <taxon>fabids</taxon>
        <taxon>Rosales</taxon>
        <taxon>Rosaceae</taxon>
        <taxon>Amygdaloideae</taxon>
        <taxon>Maleae</taxon>
        <taxon>Malus</taxon>
    </lineage>
</organism>
<protein>
    <submittedName>
        <fullName evidence="1">Uncharacterized protein</fullName>
    </submittedName>
</protein>
<comment type="caution">
    <text evidence="1">The sequence shown here is derived from an EMBL/GenBank/DDBJ whole genome shotgun (WGS) entry which is preliminary data.</text>
</comment>
<proteinExistence type="predicted"/>
<accession>A0A498HDX7</accession>